<feature type="compositionally biased region" description="Low complexity" evidence="1">
    <location>
        <begin position="24"/>
        <end position="45"/>
    </location>
</feature>
<keyword evidence="3" id="KW-1185">Reference proteome</keyword>
<accession>A0A9Q4Q2E4</accession>
<evidence type="ECO:0000313" key="2">
    <source>
        <dbReference type="EMBL" id="MDF9744782.1"/>
    </source>
</evidence>
<evidence type="ECO:0000313" key="3">
    <source>
        <dbReference type="Proteomes" id="UP001154061"/>
    </source>
</evidence>
<dbReference type="AlphaFoldDB" id="A0A9Q4Q2E4"/>
<reference evidence="2" key="1">
    <citation type="submission" date="2022-06" db="EMBL/GenBank/DDBJ databases">
        <title>Natrinema sp. a new haloarchaeum isolate from saline soil.</title>
        <authorList>
            <person name="Strakova D."/>
            <person name="Galisteo C."/>
            <person name="Sanchez-Porro C."/>
            <person name="Ventosa A."/>
        </authorList>
    </citation>
    <scope>NUCLEOTIDE SEQUENCE</scope>
    <source>
        <strain evidence="2">S1CR25-10</strain>
    </source>
</reference>
<evidence type="ECO:0000256" key="1">
    <source>
        <dbReference type="SAM" id="MobiDB-lite"/>
    </source>
</evidence>
<protein>
    <recommendedName>
        <fullName evidence="4">Lipoprotein</fullName>
    </recommendedName>
</protein>
<dbReference type="Proteomes" id="UP001154061">
    <property type="component" value="Unassembled WGS sequence"/>
</dbReference>
<name>A0A9Q4Q2E4_9EURY</name>
<proteinExistence type="predicted"/>
<dbReference type="EMBL" id="JAMQOT010000001">
    <property type="protein sequence ID" value="MDF9744782.1"/>
    <property type="molecule type" value="Genomic_DNA"/>
</dbReference>
<feature type="region of interest" description="Disordered" evidence="1">
    <location>
        <begin position="18"/>
        <end position="76"/>
    </location>
</feature>
<feature type="compositionally biased region" description="Acidic residues" evidence="1">
    <location>
        <begin position="46"/>
        <end position="76"/>
    </location>
</feature>
<sequence>MNRRQFLAITASSSTIAVAGCSGGSTSDNDGTGTPTDESTPTDTETATENETETTAETTTEEDSPTATGEPDDEVADGVIETLADYEYVAKRPDEFVGTEISCDGLDGDLRYYNEYGEDYSAFRALFEEGTRPFMLKTDDDDFMDTAQIEFSGTVEKIEDLQKTPVIYVENVMIEYWRNN</sequence>
<dbReference type="PROSITE" id="PS51257">
    <property type="entry name" value="PROKAR_LIPOPROTEIN"/>
    <property type="match status" value="1"/>
</dbReference>
<gene>
    <name evidence="2" type="ORF">NDI89_04200</name>
</gene>
<comment type="caution">
    <text evidence="2">The sequence shown here is derived from an EMBL/GenBank/DDBJ whole genome shotgun (WGS) entry which is preliminary data.</text>
</comment>
<organism evidence="2 3">
    <name type="scientific">Natrinema salsiterrestre</name>
    <dbReference type="NCBI Taxonomy" id="2950540"/>
    <lineage>
        <taxon>Archaea</taxon>
        <taxon>Methanobacteriati</taxon>
        <taxon>Methanobacteriota</taxon>
        <taxon>Stenosarchaea group</taxon>
        <taxon>Halobacteria</taxon>
        <taxon>Halobacteriales</taxon>
        <taxon>Natrialbaceae</taxon>
        <taxon>Natrinema</taxon>
    </lineage>
</organism>
<evidence type="ECO:0008006" key="4">
    <source>
        <dbReference type="Google" id="ProtNLM"/>
    </source>
</evidence>
<dbReference type="RefSeq" id="WP_277520262.1">
    <property type="nucleotide sequence ID" value="NZ_JAMQOT010000001.1"/>
</dbReference>